<evidence type="ECO:0000313" key="4">
    <source>
        <dbReference type="Proteomes" id="UP000008808"/>
    </source>
</evidence>
<dbReference type="Pfam" id="PF01541">
    <property type="entry name" value="GIY-YIG"/>
    <property type="match status" value="1"/>
</dbReference>
<dbReference type="RefSeq" id="WP_011415721.1">
    <property type="nucleotide sequence ID" value="NC_007722.1"/>
</dbReference>
<evidence type="ECO:0000313" key="3">
    <source>
        <dbReference type="EMBL" id="ABC64899.1"/>
    </source>
</evidence>
<dbReference type="PANTHER" id="PTHR34477:SF5">
    <property type="entry name" value="BSL5627 PROTEIN"/>
    <property type="match status" value="1"/>
</dbReference>
<comment type="similarity">
    <text evidence="1">Belongs to the UPF0213 family.</text>
</comment>
<dbReference type="PROSITE" id="PS50164">
    <property type="entry name" value="GIY_YIG"/>
    <property type="match status" value="1"/>
</dbReference>
<protein>
    <recommendedName>
        <fullName evidence="2">GIY-YIG domain-containing protein</fullName>
    </recommendedName>
</protein>
<dbReference type="HOGENOM" id="CLU_135650_3_1_5"/>
<dbReference type="InterPro" id="IPR035901">
    <property type="entry name" value="GIY-YIG_endonuc_sf"/>
</dbReference>
<accession>Q2N5Z2</accession>
<dbReference type="OrthoDB" id="287318at2"/>
<reference evidence="4" key="1">
    <citation type="journal article" date="2009" name="J. Bacteriol.">
        <title>Complete genome sequence of Erythrobacter litoralis HTCC2594.</title>
        <authorList>
            <person name="Oh H.M."/>
            <person name="Giovannoni S.J."/>
            <person name="Ferriera S."/>
            <person name="Johnson J."/>
            <person name="Cho J.C."/>
        </authorList>
    </citation>
    <scope>NUCLEOTIDE SEQUENCE [LARGE SCALE GENOMIC DNA]</scope>
    <source>
        <strain evidence="4">HTCC2594</strain>
    </source>
</reference>
<gene>
    <name evidence="3" type="ordered locus">ELI_14035</name>
</gene>
<dbReference type="AlphaFoldDB" id="Q2N5Z2"/>
<dbReference type="STRING" id="314225.ELI_14035"/>
<evidence type="ECO:0000256" key="1">
    <source>
        <dbReference type="ARBA" id="ARBA00007435"/>
    </source>
</evidence>
<dbReference type="InterPro" id="IPR050190">
    <property type="entry name" value="UPF0213_domain"/>
</dbReference>
<feature type="domain" description="GIY-YIG" evidence="2">
    <location>
        <begin position="4"/>
        <end position="81"/>
    </location>
</feature>
<evidence type="ECO:0000259" key="2">
    <source>
        <dbReference type="PROSITE" id="PS50164"/>
    </source>
</evidence>
<dbReference type="eggNOG" id="COG2827">
    <property type="taxonomic scope" value="Bacteria"/>
</dbReference>
<keyword evidence="4" id="KW-1185">Reference proteome</keyword>
<dbReference type="Gene3D" id="3.40.1440.10">
    <property type="entry name" value="GIY-YIG endonuclease"/>
    <property type="match status" value="1"/>
</dbReference>
<dbReference type="InterPro" id="IPR000305">
    <property type="entry name" value="GIY-YIG_endonuc"/>
</dbReference>
<organism evidence="3 4">
    <name type="scientific">Erythrobacter litoralis (strain HTCC2594)</name>
    <dbReference type="NCBI Taxonomy" id="314225"/>
    <lineage>
        <taxon>Bacteria</taxon>
        <taxon>Pseudomonadati</taxon>
        <taxon>Pseudomonadota</taxon>
        <taxon>Alphaproteobacteria</taxon>
        <taxon>Sphingomonadales</taxon>
        <taxon>Erythrobacteraceae</taxon>
        <taxon>Erythrobacter/Porphyrobacter group</taxon>
        <taxon>Erythrobacter</taxon>
    </lineage>
</organism>
<dbReference type="SUPFAM" id="SSF82771">
    <property type="entry name" value="GIY-YIG endonuclease"/>
    <property type="match status" value="1"/>
</dbReference>
<proteinExistence type="inferred from homology"/>
<dbReference type="CDD" id="cd10448">
    <property type="entry name" value="GIY-YIG_unchar_3"/>
    <property type="match status" value="1"/>
</dbReference>
<name>Q2N5Z2_ERYLH</name>
<sequence length="102" mass="12269">MRTFEPTVYVLASHYRGRLYTGVTSDLMARIYQHRDETMQGYTSRRDIKRLVWFETHDDIEVAIAREKTIKRWPRQWKFNVIEEANPDWLDLAEPLGFPPLK</sequence>
<dbReference type="EMBL" id="CP000157">
    <property type="protein sequence ID" value="ABC64899.1"/>
    <property type="molecule type" value="Genomic_DNA"/>
</dbReference>
<dbReference type="Proteomes" id="UP000008808">
    <property type="component" value="Chromosome"/>
</dbReference>
<dbReference type="KEGG" id="eli:ELI_14035"/>
<dbReference type="PANTHER" id="PTHR34477">
    <property type="entry name" value="UPF0213 PROTEIN YHBQ"/>
    <property type="match status" value="1"/>
</dbReference>